<gene>
    <name evidence="1" type="ORF">PS712_03276</name>
</gene>
<proteinExistence type="predicted"/>
<evidence type="ECO:0000313" key="2">
    <source>
        <dbReference type="Proteomes" id="UP000326018"/>
    </source>
</evidence>
<name>A0A5E7CVM2_PSEFL</name>
<protein>
    <submittedName>
        <fullName evidence="1">Uncharacterized protein</fullName>
    </submittedName>
</protein>
<dbReference type="EMBL" id="CABVIB010000016">
    <property type="protein sequence ID" value="VVO08706.1"/>
    <property type="molecule type" value="Genomic_DNA"/>
</dbReference>
<sequence>MHLSRPYARPPITTTHRPLCSQRYAVSSDENKTILRATEAPALNFNTDRPSSEQVVVNPLTTVLNGVCS</sequence>
<dbReference type="Proteomes" id="UP000326018">
    <property type="component" value="Unassembled WGS sequence"/>
</dbReference>
<accession>A0A5E7CVM2</accession>
<dbReference type="AlphaFoldDB" id="A0A5E7CVM2"/>
<organism evidence="1 2">
    <name type="scientific">Pseudomonas fluorescens</name>
    <dbReference type="NCBI Taxonomy" id="294"/>
    <lineage>
        <taxon>Bacteria</taxon>
        <taxon>Pseudomonadati</taxon>
        <taxon>Pseudomonadota</taxon>
        <taxon>Gammaproteobacteria</taxon>
        <taxon>Pseudomonadales</taxon>
        <taxon>Pseudomonadaceae</taxon>
        <taxon>Pseudomonas</taxon>
    </lineage>
</organism>
<reference evidence="1 2" key="1">
    <citation type="submission" date="2019-09" db="EMBL/GenBank/DDBJ databases">
        <authorList>
            <person name="Chandra G."/>
            <person name="Truman W A."/>
        </authorList>
    </citation>
    <scope>NUCLEOTIDE SEQUENCE [LARGE SCALE GENOMIC DNA]</scope>
    <source>
        <strain evidence="1">PS712</strain>
    </source>
</reference>
<evidence type="ECO:0000313" key="1">
    <source>
        <dbReference type="EMBL" id="VVO08706.1"/>
    </source>
</evidence>